<proteinExistence type="predicted"/>
<dbReference type="AlphaFoldDB" id="A0A834HC87"/>
<protein>
    <recommendedName>
        <fullName evidence="1">Aminotransferase-like plant mobile domain-containing protein</fullName>
    </recommendedName>
</protein>
<dbReference type="InterPro" id="IPR019557">
    <property type="entry name" value="AminoTfrase-like_pln_mobile"/>
</dbReference>
<organism evidence="2 3">
    <name type="scientific">Rhododendron simsii</name>
    <name type="common">Sims's rhododendron</name>
    <dbReference type="NCBI Taxonomy" id="118357"/>
    <lineage>
        <taxon>Eukaryota</taxon>
        <taxon>Viridiplantae</taxon>
        <taxon>Streptophyta</taxon>
        <taxon>Embryophyta</taxon>
        <taxon>Tracheophyta</taxon>
        <taxon>Spermatophyta</taxon>
        <taxon>Magnoliopsida</taxon>
        <taxon>eudicotyledons</taxon>
        <taxon>Gunneridae</taxon>
        <taxon>Pentapetalae</taxon>
        <taxon>asterids</taxon>
        <taxon>Ericales</taxon>
        <taxon>Ericaceae</taxon>
        <taxon>Ericoideae</taxon>
        <taxon>Rhodoreae</taxon>
        <taxon>Rhododendron</taxon>
    </lineage>
</organism>
<reference evidence="2" key="1">
    <citation type="submission" date="2019-11" db="EMBL/GenBank/DDBJ databases">
        <authorList>
            <person name="Liu Y."/>
            <person name="Hou J."/>
            <person name="Li T.-Q."/>
            <person name="Guan C.-H."/>
            <person name="Wu X."/>
            <person name="Wu H.-Z."/>
            <person name="Ling F."/>
            <person name="Zhang R."/>
            <person name="Shi X.-G."/>
            <person name="Ren J.-P."/>
            <person name="Chen E.-F."/>
            <person name="Sun J.-M."/>
        </authorList>
    </citation>
    <scope>NUCLEOTIDE SEQUENCE</scope>
    <source>
        <strain evidence="2">Adult_tree_wgs_1</strain>
        <tissue evidence="2">Leaves</tissue>
    </source>
</reference>
<dbReference type="Pfam" id="PF10536">
    <property type="entry name" value="PMD"/>
    <property type="match status" value="1"/>
</dbReference>
<dbReference type="Proteomes" id="UP000626092">
    <property type="component" value="Unassembled WGS sequence"/>
</dbReference>
<evidence type="ECO:0000313" key="3">
    <source>
        <dbReference type="Proteomes" id="UP000626092"/>
    </source>
</evidence>
<dbReference type="EMBL" id="WJXA01000002">
    <property type="protein sequence ID" value="KAF7151432.1"/>
    <property type="molecule type" value="Genomic_DNA"/>
</dbReference>
<name>A0A834HC87_RHOSS</name>
<feature type="domain" description="Aminotransferase-like plant mobile" evidence="1">
    <location>
        <begin position="57"/>
        <end position="104"/>
    </location>
</feature>
<evidence type="ECO:0000313" key="2">
    <source>
        <dbReference type="EMBL" id="KAF7151432.1"/>
    </source>
</evidence>
<dbReference type="OrthoDB" id="1258364at2759"/>
<gene>
    <name evidence="2" type="ORF">RHSIM_Rhsim02G0176100</name>
</gene>
<comment type="caution">
    <text evidence="2">The sequence shown here is derived from an EMBL/GenBank/DDBJ whole genome shotgun (WGS) entry which is preliminary data.</text>
</comment>
<accession>A0A834HC87</accession>
<sequence length="105" mass="12459">MYPLAEEVLPFESPCLDWNQFSTDIPNRLLHRPDAKYVEWLDRMLEAIGDLWRQMRIRDAILLSQSLIYMDKNLFLATSQFWFVTTNSFHFKVGLMSPTLQDIAF</sequence>
<evidence type="ECO:0000259" key="1">
    <source>
        <dbReference type="Pfam" id="PF10536"/>
    </source>
</evidence>
<keyword evidence="3" id="KW-1185">Reference proteome</keyword>